<dbReference type="PANTHER" id="PTHR22298">
    <property type="entry name" value="ENDO-1,4-BETA-GLUCANASE"/>
    <property type="match status" value="1"/>
</dbReference>
<dbReference type="SUPFAM" id="SSF48208">
    <property type="entry name" value="Six-hairpin glycosidases"/>
    <property type="match status" value="1"/>
</dbReference>
<dbReference type="CDD" id="cd02850">
    <property type="entry name" value="E_set_Cellulase_N"/>
    <property type="match status" value="1"/>
</dbReference>
<proteinExistence type="predicted"/>
<keyword evidence="5" id="KW-0732">Signal</keyword>
<reference evidence="9" key="1">
    <citation type="submission" date="2018-02" db="EMBL/GenBank/DDBJ databases">
        <authorList>
            <person name="Hausmann B."/>
        </authorList>
    </citation>
    <scope>NUCLEOTIDE SEQUENCE [LARGE SCALE GENOMIC DNA]</scope>
    <source>
        <strain evidence="9">Peat soil MAG SbA1</strain>
    </source>
</reference>
<dbReference type="Gene3D" id="2.60.40.10">
    <property type="entry name" value="Immunoglobulins"/>
    <property type="match status" value="1"/>
</dbReference>
<evidence type="ECO:0000259" key="7">
    <source>
        <dbReference type="Pfam" id="PF02927"/>
    </source>
</evidence>
<evidence type="ECO:0000256" key="3">
    <source>
        <dbReference type="ARBA" id="ARBA00023295"/>
    </source>
</evidence>
<keyword evidence="4" id="KW-0624">Polysaccharide degradation</keyword>
<evidence type="ECO:0000256" key="1">
    <source>
        <dbReference type="ARBA" id="ARBA00022801"/>
    </source>
</evidence>
<sequence>MMLAANFPKISHRLQHSSIAITAFLLLVCASAAAASSAYVRVNQAGYETANSPFQAYLMSTASESGATFTVINSEGATAYSGAIGALLGTWSNSKKLTYDVYSLSFTVPGGDVYTISVTGPVAATSPKFAVNTPEALYQGFLLNTLWFYETDRDGPNYIPNALRTAAGHLNDENATVYDTPPLNANDLITTTGTALTSTGTTIDGAGGWWDAGDYMKYVETVGYTTALMEIGIRDFPNQMGPGAPAKPAAPPVSVSYAGNASGAPTSSNFSAEAQFGFNWLVEMWNDSTKTLYYQVDNSQDWKNFKALETEYDIWTLPQAADDYDSCTADYVYICDRPVFIAAPAGSKISPNLAGRMAAAFAEYYQLYRTSNPTTANQALLYAEDIFALANTSLADPAKSVADGSCASGCLLTALPFDGYPETVWDDDMELGATELYIALQSAGGSLPSGLPVTNPTTYLTDAAQYASNYITKIYDTGNEDTLNLYDVSGLAHFELYRALGLAGNPSGLAVNQSTMLTALENQLNVAITQSGTDAWGFGVPWQNGDTTSHGAGISVMASELYYLTGTSSYNTYSQRWLANILGANSWGSSFIVGDGTTFPNCIQHQVANLAGALNGTSGGTPILWGAATEGPANAATSGTITGMNLCPANGVDTFKTFNGNDGTYSSSKVAVYQDNVQSYSTTEPGIDLTTTSFLMWSWRMAGSPSPLP</sequence>
<dbReference type="Pfam" id="PF00759">
    <property type="entry name" value="Glyco_hydro_9"/>
    <property type="match status" value="1"/>
</dbReference>
<evidence type="ECO:0000313" key="8">
    <source>
        <dbReference type="EMBL" id="SPF46218.1"/>
    </source>
</evidence>
<dbReference type="InterPro" id="IPR001701">
    <property type="entry name" value="Glyco_hydro_9"/>
</dbReference>
<dbReference type="Pfam" id="PF02927">
    <property type="entry name" value="CelD_N"/>
    <property type="match status" value="1"/>
</dbReference>
<name>A0A2U3L2X0_9BACT</name>
<gene>
    <name evidence="8" type="ORF">SBA1_640026</name>
</gene>
<keyword evidence="2" id="KW-0119">Carbohydrate metabolism</keyword>
<keyword evidence="3" id="KW-0326">Glycosidase</keyword>
<protein>
    <submittedName>
        <fullName evidence="8">Putative Glycoside hydrolase family 9</fullName>
    </submittedName>
</protein>
<feature type="domain" description="Cellulase Ig-like" evidence="7">
    <location>
        <begin position="37"/>
        <end position="120"/>
    </location>
</feature>
<keyword evidence="1 8" id="KW-0378">Hydrolase</keyword>
<dbReference type="InterPro" id="IPR008928">
    <property type="entry name" value="6-hairpin_glycosidase_sf"/>
</dbReference>
<evidence type="ECO:0000313" key="9">
    <source>
        <dbReference type="Proteomes" id="UP000238701"/>
    </source>
</evidence>
<dbReference type="InterPro" id="IPR012341">
    <property type="entry name" value="6hp_glycosidase-like_sf"/>
</dbReference>
<feature type="domain" description="Glycoside hydrolase family 9" evidence="6">
    <location>
        <begin position="138"/>
        <end position="690"/>
    </location>
</feature>
<feature type="chain" id="PRO_5015662695" evidence="5">
    <location>
        <begin position="35"/>
        <end position="709"/>
    </location>
</feature>
<dbReference type="InterPro" id="IPR013783">
    <property type="entry name" value="Ig-like_fold"/>
</dbReference>
<organism evidence="8 9">
    <name type="scientific">Candidatus Sulfotelmatobacter kueseliae</name>
    <dbReference type="NCBI Taxonomy" id="2042962"/>
    <lineage>
        <taxon>Bacteria</taxon>
        <taxon>Pseudomonadati</taxon>
        <taxon>Acidobacteriota</taxon>
        <taxon>Terriglobia</taxon>
        <taxon>Terriglobales</taxon>
        <taxon>Candidatus Korobacteraceae</taxon>
        <taxon>Candidatus Sulfotelmatobacter</taxon>
    </lineage>
</organism>
<evidence type="ECO:0000256" key="4">
    <source>
        <dbReference type="ARBA" id="ARBA00023326"/>
    </source>
</evidence>
<evidence type="ECO:0000256" key="5">
    <source>
        <dbReference type="SAM" id="SignalP"/>
    </source>
</evidence>
<dbReference type="GO" id="GO:0000272">
    <property type="term" value="P:polysaccharide catabolic process"/>
    <property type="evidence" value="ECO:0007669"/>
    <property type="project" value="UniProtKB-KW"/>
</dbReference>
<dbReference type="AlphaFoldDB" id="A0A2U3L2X0"/>
<dbReference type="InterPro" id="IPR004197">
    <property type="entry name" value="Cellulase_Ig-like"/>
</dbReference>
<dbReference type="Proteomes" id="UP000238701">
    <property type="component" value="Unassembled WGS sequence"/>
</dbReference>
<dbReference type="GO" id="GO:0008810">
    <property type="term" value="F:cellulase activity"/>
    <property type="evidence" value="ECO:0007669"/>
    <property type="project" value="InterPro"/>
</dbReference>
<dbReference type="Gene3D" id="1.50.10.10">
    <property type="match status" value="1"/>
</dbReference>
<dbReference type="EMBL" id="OMOD01000160">
    <property type="protein sequence ID" value="SPF46218.1"/>
    <property type="molecule type" value="Genomic_DNA"/>
</dbReference>
<evidence type="ECO:0000256" key="2">
    <source>
        <dbReference type="ARBA" id="ARBA00023277"/>
    </source>
</evidence>
<evidence type="ECO:0000259" key="6">
    <source>
        <dbReference type="Pfam" id="PF00759"/>
    </source>
</evidence>
<feature type="signal peptide" evidence="5">
    <location>
        <begin position="1"/>
        <end position="34"/>
    </location>
</feature>
<dbReference type="OrthoDB" id="9808897at2"/>
<accession>A0A2U3L2X0</accession>